<evidence type="ECO:0000313" key="2">
    <source>
        <dbReference type="Proteomes" id="UP000304953"/>
    </source>
</evidence>
<dbReference type="EMBL" id="SRYA01000046">
    <property type="protein sequence ID" value="TGY92649.1"/>
    <property type="molecule type" value="Genomic_DNA"/>
</dbReference>
<keyword evidence="2" id="KW-1185">Reference proteome</keyword>
<evidence type="ECO:0000313" key="1">
    <source>
        <dbReference type="EMBL" id="TGY92649.1"/>
    </source>
</evidence>
<reference evidence="1" key="1">
    <citation type="submission" date="2019-04" db="EMBL/GenBank/DDBJ databases">
        <title>Microbes associate with the intestines of laboratory mice.</title>
        <authorList>
            <person name="Navarre W."/>
            <person name="Wong E."/>
            <person name="Huang K."/>
            <person name="Tropini C."/>
            <person name="Ng K."/>
            <person name="Yu B."/>
        </authorList>
    </citation>
    <scope>NUCLEOTIDE SEQUENCE</scope>
    <source>
        <strain evidence="1">NM01_1-7b</strain>
    </source>
</reference>
<gene>
    <name evidence="1" type="ORF">E5329_19140</name>
</gene>
<protein>
    <submittedName>
        <fullName evidence="1">Uncharacterized protein</fullName>
    </submittedName>
</protein>
<organism evidence="1 2">
    <name type="scientific">Petralouisia muris</name>
    <dbReference type="NCBI Taxonomy" id="3032872"/>
    <lineage>
        <taxon>Bacteria</taxon>
        <taxon>Bacillati</taxon>
        <taxon>Bacillota</taxon>
        <taxon>Clostridia</taxon>
        <taxon>Lachnospirales</taxon>
        <taxon>Lachnospiraceae</taxon>
        <taxon>Petralouisia</taxon>
    </lineage>
</organism>
<proteinExistence type="predicted"/>
<comment type="caution">
    <text evidence="1">The sequence shown here is derived from an EMBL/GenBank/DDBJ whole genome shotgun (WGS) entry which is preliminary data.</text>
</comment>
<dbReference type="Proteomes" id="UP000304953">
    <property type="component" value="Unassembled WGS sequence"/>
</dbReference>
<name>A0AC61RSQ8_9FIRM</name>
<accession>A0AC61RSQ8</accession>
<sequence length="175" mass="19728">MIMDGSYTDEGFKEFLRANAAEGSNSELLRWREQIEKSLNILPMNEYKGQPVYKIVFMSQSKEQLAQPQKLLASDFEFCIQDENKHGFINGEVVNRQFDKGKAIERVCNYLHIPLCDSIAIGDSMNDKEMLKAAGVSICMQNGSENLKKLADDICPSVQADGIYNAFLKHHLLCG</sequence>